<dbReference type="GO" id="GO:0006281">
    <property type="term" value="P:DNA repair"/>
    <property type="evidence" value="ECO:0007669"/>
    <property type="project" value="InterPro"/>
</dbReference>
<dbReference type="SUPFAM" id="SSF103084">
    <property type="entry name" value="Holliday junction resolvase RusA"/>
    <property type="match status" value="1"/>
</dbReference>
<sequence length="129" mass="14913">MKIEFFMPMKNPPTVTQQEHKVTVVRGKPVFYEPAELKAARQQLLDLVALHAPEQPMNGPLQLVTKWIWPGKTTEYKTTKPDTDNLIKMLKDCMTRAHFWHDDAQVASEVTEKYYDTGATGIWVQVREL</sequence>
<protein>
    <submittedName>
        <fullName evidence="1">RusA family crossover junction endodeoxyribonuclease</fullName>
    </submittedName>
</protein>
<organism evidence="1 2">
    <name type="scientific">Porcincola intestinalis</name>
    <dbReference type="NCBI Taxonomy" id="2606632"/>
    <lineage>
        <taxon>Bacteria</taxon>
        <taxon>Bacillati</taxon>
        <taxon>Bacillota</taxon>
        <taxon>Clostridia</taxon>
        <taxon>Lachnospirales</taxon>
        <taxon>Lachnospiraceae</taxon>
        <taxon>Porcincola</taxon>
    </lineage>
</organism>
<dbReference type="GO" id="GO:0006310">
    <property type="term" value="P:DNA recombination"/>
    <property type="evidence" value="ECO:0007669"/>
    <property type="project" value="InterPro"/>
</dbReference>
<dbReference type="GO" id="GO:0000287">
    <property type="term" value="F:magnesium ion binding"/>
    <property type="evidence" value="ECO:0007669"/>
    <property type="project" value="InterPro"/>
</dbReference>
<dbReference type="AlphaFoldDB" id="A0A6L5XA53"/>
<dbReference type="InterPro" id="IPR036614">
    <property type="entry name" value="RusA-like_sf"/>
</dbReference>
<accession>A0A6L5XA53</accession>
<dbReference type="Gene3D" id="3.30.1330.70">
    <property type="entry name" value="Holliday junction resolvase RusA"/>
    <property type="match status" value="1"/>
</dbReference>
<evidence type="ECO:0000313" key="2">
    <source>
        <dbReference type="Proteomes" id="UP000481852"/>
    </source>
</evidence>
<keyword evidence="2" id="KW-1185">Reference proteome</keyword>
<dbReference type="InterPro" id="IPR008822">
    <property type="entry name" value="Endonuclease_RusA-like"/>
</dbReference>
<gene>
    <name evidence="1" type="ORF">FYJ35_14140</name>
</gene>
<evidence type="ECO:0000313" key="1">
    <source>
        <dbReference type="EMBL" id="MSS16148.1"/>
    </source>
</evidence>
<comment type="caution">
    <text evidence="1">The sequence shown here is derived from an EMBL/GenBank/DDBJ whole genome shotgun (WGS) entry which is preliminary data.</text>
</comment>
<dbReference type="EMBL" id="VULZ01000025">
    <property type="protein sequence ID" value="MSS16148.1"/>
    <property type="molecule type" value="Genomic_DNA"/>
</dbReference>
<dbReference type="Proteomes" id="UP000481852">
    <property type="component" value="Unassembled WGS sequence"/>
</dbReference>
<proteinExistence type="predicted"/>
<reference evidence="1 2" key="1">
    <citation type="submission" date="2019-08" db="EMBL/GenBank/DDBJ databases">
        <title>In-depth cultivation of the pig gut microbiome towards novel bacterial diversity and tailored functional studies.</title>
        <authorList>
            <person name="Wylensek D."/>
            <person name="Hitch T.C.A."/>
            <person name="Clavel T."/>
        </authorList>
    </citation>
    <scope>NUCLEOTIDE SEQUENCE [LARGE SCALE GENOMIC DNA]</scope>
    <source>
        <strain evidence="1 2">Oil+RF-744-WCA-WT-11</strain>
    </source>
</reference>
<dbReference type="Pfam" id="PF05866">
    <property type="entry name" value="RusA"/>
    <property type="match status" value="1"/>
</dbReference>
<name>A0A6L5XA53_9FIRM</name>